<name>A0A0B4DZD7_PSEPS</name>
<dbReference type="InterPro" id="IPR036188">
    <property type="entry name" value="FAD/NAD-bd_sf"/>
</dbReference>
<dbReference type="GO" id="GO:0004497">
    <property type="term" value="F:monooxygenase activity"/>
    <property type="evidence" value="ECO:0007669"/>
    <property type="project" value="UniProtKB-ARBA"/>
</dbReference>
<dbReference type="PRINTS" id="PR00162">
    <property type="entry name" value="RIESKE"/>
</dbReference>
<keyword evidence="5" id="KW-1015">Disulfide bond</keyword>
<dbReference type="Proteomes" id="UP000031196">
    <property type="component" value="Unassembled WGS sequence"/>
</dbReference>
<feature type="region of interest" description="Disordered" evidence="6">
    <location>
        <begin position="420"/>
        <end position="450"/>
    </location>
</feature>
<keyword evidence="4" id="KW-0411">Iron-sulfur</keyword>
<reference evidence="8 9" key="1">
    <citation type="submission" date="2014-12" db="EMBL/GenBank/DDBJ databases">
        <title>Genome sequencing of Arthrobacter phenanthrenivorans SWC37.</title>
        <authorList>
            <person name="Tan P.W."/>
            <person name="Chan K.-G."/>
        </authorList>
    </citation>
    <scope>NUCLEOTIDE SEQUENCE [LARGE SCALE GENOMIC DNA]</scope>
    <source>
        <strain evidence="8 9">SWC37</strain>
    </source>
</reference>
<gene>
    <name evidence="8" type="ORF">RM50_01200</name>
</gene>
<evidence type="ECO:0000256" key="3">
    <source>
        <dbReference type="ARBA" id="ARBA00023004"/>
    </source>
</evidence>
<dbReference type="Gene3D" id="3.30.9.10">
    <property type="entry name" value="D-Amino Acid Oxidase, subunit A, domain 2"/>
    <property type="match status" value="1"/>
</dbReference>
<keyword evidence="1" id="KW-0001">2Fe-2S</keyword>
<evidence type="ECO:0000256" key="1">
    <source>
        <dbReference type="ARBA" id="ARBA00022714"/>
    </source>
</evidence>
<evidence type="ECO:0000259" key="7">
    <source>
        <dbReference type="PROSITE" id="PS51296"/>
    </source>
</evidence>
<dbReference type="RefSeq" id="WP_043449038.1">
    <property type="nucleotide sequence ID" value="NZ_JWTB01000003.1"/>
</dbReference>
<evidence type="ECO:0000313" key="9">
    <source>
        <dbReference type="Proteomes" id="UP000031196"/>
    </source>
</evidence>
<dbReference type="InterPro" id="IPR005805">
    <property type="entry name" value="Rieske_Fe-S_prot_C"/>
</dbReference>
<sequence length="536" mass="57022">MASIWLDRRDSFTSDPFEPDSRYDAVVAGAGLTGLVTALLLARSGQRVLVLEARYPGAVTTGNTTAKVTLLQGTFLSQLARQYSQKQVQAYVDGNREGQAWLLRYLAEQGVPFQRRDAYTYAASAQGTEKLREEVKAAGTAGLDVDYVRDAGLPFPVHGAVRLRDQAQINPMDVLDALVADIRSRGGRIVGDVRLQDVTGGTPSAVRTNRGSVRADKVVLATGVPVLDRGLYFAKLKPSRSYAAALELQEDQAPPPGMYISVEQPTHSLRDYQLDGRSLLLVGGHGHHVGRTGSEKAHLAGLLDWTRQHYPGAATTHTWSAPDYMPTNLMPFFGKLPRGRGRIYFGTGYNKWGMTNAVAAALGISADILGGQVPWADTIHHRVTSPAGALSAVALNAGVAARMATDWGRVGAEGRKIDGLRRRTGSSPVPGQPAPWQPAPAQPAPAGAAPAGAVPVAAPVEGQGRVYREGNRPVAVSTVGGTTCRLSAVCTHLGGILHWNDSDMTWDCPLHGSRFSNEGKLLEGPATKDLPKAGTA</sequence>
<evidence type="ECO:0000256" key="6">
    <source>
        <dbReference type="SAM" id="MobiDB-lite"/>
    </source>
</evidence>
<accession>A0A0B4DZD7</accession>
<dbReference type="InterPro" id="IPR006076">
    <property type="entry name" value="FAD-dep_OxRdtase"/>
</dbReference>
<dbReference type="InterPro" id="IPR036922">
    <property type="entry name" value="Rieske_2Fe-2S_sf"/>
</dbReference>
<dbReference type="GO" id="GO:0005737">
    <property type="term" value="C:cytoplasm"/>
    <property type="evidence" value="ECO:0007669"/>
    <property type="project" value="TreeGrafter"/>
</dbReference>
<evidence type="ECO:0000313" key="8">
    <source>
        <dbReference type="EMBL" id="KIC69780.1"/>
    </source>
</evidence>
<dbReference type="GO" id="GO:0046872">
    <property type="term" value="F:metal ion binding"/>
    <property type="evidence" value="ECO:0007669"/>
    <property type="project" value="UniProtKB-KW"/>
</dbReference>
<dbReference type="OrthoDB" id="9767869at2"/>
<feature type="compositionally biased region" description="Pro residues" evidence="6">
    <location>
        <begin position="430"/>
        <end position="443"/>
    </location>
</feature>
<keyword evidence="3" id="KW-0408">Iron</keyword>
<evidence type="ECO:0000256" key="2">
    <source>
        <dbReference type="ARBA" id="ARBA00022723"/>
    </source>
</evidence>
<feature type="domain" description="Rieske" evidence="7">
    <location>
        <begin position="453"/>
        <end position="536"/>
    </location>
</feature>
<comment type="caution">
    <text evidence="8">The sequence shown here is derived from an EMBL/GenBank/DDBJ whole genome shotgun (WGS) entry which is preliminary data.</text>
</comment>
<dbReference type="PANTHER" id="PTHR13847:SF274">
    <property type="entry name" value="RIESKE 2FE-2S IRON-SULFUR PROTEIN YHFW-RELATED"/>
    <property type="match status" value="1"/>
</dbReference>
<dbReference type="SUPFAM" id="SSF51905">
    <property type="entry name" value="FAD/NAD(P)-binding domain"/>
    <property type="match status" value="1"/>
</dbReference>
<dbReference type="EMBL" id="JWTB01000003">
    <property type="protein sequence ID" value="KIC69780.1"/>
    <property type="molecule type" value="Genomic_DNA"/>
</dbReference>
<dbReference type="Pfam" id="PF01266">
    <property type="entry name" value="DAO"/>
    <property type="match status" value="1"/>
</dbReference>
<dbReference type="SUPFAM" id="SSF50022">
    <property type="entry name" value="ISP domain"/>
    <property type="match status" value="1"/>
</dbReference>
<dbReference type="Pfam" id="PF00355">
    <property type="entry name" value="Rieske"/>
    <property type="match status" value="1"/>
</dbReference>
<keyword evidence="2" id="KW-0479">Metal-binding</keyword>
<dbReference type="GO" id="GO:0051537">
    <property type="term" value="F:2 iron, 2 sulfur cluster binding"/>
    <property type="evidence" value="ECO:0007669"/>
    <property type="project" value="UniProtKB-KW"/>
</dbReference>
<dbReference type="InterPro" id="IPR017941">
    <property type="entry name" value="Rieske_2Fe-2S"/>
</dbReference>
<dbReference type="GO" id="GO:0016705">
    <property type="term" value="F:oxidoreductase activity, acting on paired donors, with incorporation or reduction of molecular oxygen"/>
    <property type="evidence" value="ECO:0007669"/>
    <property type="project" value="UniProtKB-ARBA"/>
</dbReference>
<dbReference type="PROSITE" id="PS51296">
    <property type="entry name" value="RIESKE"/>
    <property type="match status" value="1"/>
</dbReference>
<dbReference type="PANTHER" id="PTHR13847">
    <property type="entry name" value="SARCOSINE DEHYDROGENASE-RELATED"/>
    <property type="match status" value="1"/>
</dbReference>
<evidence type="ECO:0000256" key="5">
    <source>
        <dbReference type="ARBA" id="ARBA00023157"/>
    </source>
</evidence>
<proteinExistence type="predicted"/>
<dbReference type="Gene3D" id="3.50.50.60">
    <property type="entry name" value="FAD/NAD(P)-binding domain"/>
    <property type="match status" value="1"/>
</dbReference>
<evidence type="ECO:0000256" key="4">
    <source>
        <dbReference type="ARBA" id="ARBA00023014"/>
    </source>
</evidence>
<organism evidence="8 9">
    <name type="scientific">Pseudarthrobacter phenanthrenivorans</name>
    <name type="common">Arthrobacter phenanthrenivorans</name>
    <dbReference type="NCBI Taxonomy" id="361575"/>
    <lineage>
        <taxon>Bacteria</taxon>
        <taxon>Bacillati</taxon>
        <taxon>Actinomycetota</taxon>
        <taxon>Actinomycetes</taxon>
        <taxon>Micrococcales</taxon>
        <taxon>Micrococcaceae</taxon>
        <taxon>Pseudarthrobacter</taxon>
    </lineage>
</organism>
<dbReference type="Gene3D" id="2.102.10.10">
    <property type="entry name" value="Rieske [2Fe-2S] iron-sulphur domain"/>
    <property type="match status" value="1"/>
</dbReference>
<protein>
    <submittedName>
        <fullName evidence="8">FAD-dependent oxidoreductase</fullName>
    </submittedName>
</protein>
<dbReference type="AlphaFoldDB" id="A0A0B4DZD7"/>
<dbReference type="GO" id="GO:0016020">
    <property type="term" value="C:membrane"/>
    <property type="evidence" value="ECO:0007669"/>
    <property type="project" value="InterPro"/>
</dbReference>